<feature type="region of interest" description="Disordered" evidence="1">
    <location>
        <begin position="324"/>
        <end position="345"/>
    </location>
</feature>
<name>A0A369K7Y0_HYPMA</name>
<accession>A0A369K7Y0</accession>
<organism evidence="2 3">
    <name type="scientific">Hypsizygus marmoreus</name>
    <name type="common">White beech mushroom</name>
    <name type="synonym">Agaricus marmoreus</name>
    <dbReference type="NCBI Taxonomy" id="39966"/>
    <lineage>
        <taxon>Eukaryota</taxon>
        <taxon>Fungi</taxon>
        <taxon>Dikarya</taxon>
        <taxon>Basidiomycota</taxon>
        <taxon>Agaricomycotina</taxon>
        <taxon>Agaricomycetes</taxon>
        <taxon>Agaricomycetidae</taxon>
        <taxon>Agaricales</taxon>
        <taxon>Tricholomatineae</taxon>
        <taxon>Lyophyllaceae</taxon>
        <taxon>Hypsizygus</taxon>
    </lineage>
</organism>
<evidence type="ECO:0000256" key="1">
    <source>
        <dbReference type="SAM" id="MobiDB-lite"/>
    </source>
</evidence>
<dbReference type="AlphaFoldDB" id="A0A369K7Y0"/>
<dbReference type="EMBL" id="LUEZ02000004">
    <property type="protein sequence ID" value="RDB30711.1"/>
    <property type="molecule type" value="Genomic_DNA"/>
</dbReference>
<feature type="compositionally biased region" description="Basic and acidic residues" evidence="1">
    <location>
        <begin position="225"/>
        <end position="234"/>
    </location>
</feature>
<dbReference type="InParanoid" id="A0A369K7Y0"/>
<reference evidence="2" key="1">
    <citation type="submission" date="2018-04" db="EMBL/GenBank/DDBJ databases">
        <title>Whole genome sequencing of Hypsizygus marmoreus.</title>
        <authorList>
            <person name="Choi I.-G."/>
            <person name="Min B."/>
            <person name="Kim J.-G."/>
            <person name="Kim S."/>
            <person name="Oh Y.-L."/>
            <person name="Kong W.-S."/>
            <person name="Park H."/>
            <person name="Jeong J."/>
            <person name="Song E.-S."/>
        </authorList>
    </citation>
    <scope>NUCLEOTIDE SEQUENCE [LARGE SCALE GENOMIC DNA]</scope>
    <source>
        <strain evidence="2">51987-8</strain>
    </source>
</reference>
<comment type="caution">
    <text evidence="2">The sequence shown here is derived from an EMBL/GenBank/DDBJ whole genome shotgun (WGS) entry which is preliminary data.</text>
</comment>
<protein>
    <submittedName>
        <fullName evidence="2">Uncharacterized protein</fullName>
    </submittedName>
</protein>
<keyword evidence="3" id="KW-1185">Reference proteome</keyword>
<proteinExistence type="predicted"/>
<sequence length="360" mass="40081">MGTARVVPLPRVTTTSLIVDEDGKGFDRNESEENQDFLTLYEKVYGRKTHSSTHSYHVDVDCTRTKLDVPGITGVEMLIPLPVRGVPPWTSLLNELYTDNLTPPPELQVAANLSSEARQPHPAVDSSELECPASSQHVPRLLIASTPRPKKRPVRKSRRAAQIINPCKPKNAGPVSLEVKIDGIRKRLDELEITLGHSASLRPPPPSKRAVGRKTMSKPATKRPSPSERPDPQLKRPRKQRPNPRDPSRTSFKAPAADLPPSARAPLELSQRNPYSSFTLDARPSKHFNDYGANNNPQLYLENTAIEGSSQCASMTRVLENSFQQTQGEKRPNQHSPGYIPYNYSHSRLRSFDSKFPGSK</sequence>
<evidence type="ECO:0000313" key="2">
    <source>
        <dbReference type="EMBL" id="RDB30711.1"/>
    </source>
</evidence>
<feature type="region of interest" description="Disordered" evidence="1">
    <location>
        <begin position="195"/>
        <end position="271"/>
    </location>
</feature>
<dbReference type="Proteomes" id="UP000076154">
    <property type="component" value="Unassembled WGS sequence"/>
</dbReference>
<feature type="compositionally biased region" description="Basic residues" evidence="1">
    <location>
        <begin position="148"/>
        <end position="159"/>
    </location>
</feature>
<gene>
    <name evidence="2" type="ORF">Hypma_005745</name>
</gene>
<evidence type="ECO:0000313" key="3">
    <source>
        <dbReference type="Proteomes" id="UP000076154"/>
    </source>
</evidence>
<feature type="region of interest" description="Disordered" evidence="1">
    <location>
        <begin position="113"/>
        <end position="174"/>
    </location>
</feature>